<comment type="similarity">
    <text evidence="1">Belongs to the heat shock protein 70 family.</text>
</comment>
<dbReference type="PROSITE" id="PS01036">
    <property type="entry name" value="HSP70_3"/>
    <property type="match status" value="1"/>
</dbReference>
<dbReference type="InterPro" id="IPR013126">
    <property type="entry name" value="Hsp_70_fam"/>
</dbReference>
<evidence type="ECO:0000313" key="7">
    <source>
        <dbReference type="Proteomes" id="UP000293902"/>
    </source>
</evidence>
<keyword evidence="2" id="KW-0547">Nucleotide-binding</keyword>
<evidence type="ECO:0000313" key="4">
    <source>
        <dbReference type="EMBL" id="QBH11924.1"/>
    </source>
</evidence>
<dbReference type="Proteomes" id="UP000248798">
    <property type="component" value="Unassembled WGS sequence"/>
</dbReference>
<accession>A0A328FCZ4</accession>
<name>A0A328FCZ4_9BACT</name>
<dbReference type="OrthoDB" id="9807934at2"/>
<evidence type="ECO:0000256" key="3">
    <source>
        <dbReference type="ARBA" id="ARBA00022840"/>
    </source>
</evidence>
<sequence>MSPTFGIDFGTSNSALAASVDGQVQLLDIDPGNPLSNSLKSILYFIKEEGQNLSFVGYEGVKQYIENGAEGRYMQSIKSFLSDISFQKTNVYGKNYTIEELIGYLLKTMKERGEAIVGRDVDQVVLGRPVVFSMDGERERTATQRLIKAAQIAGFKEVLLQMEPVAAARAYEDSLPPNREQIVLVGDFGAGSSDFTVLKVGNSPHAGDREKDILSVGGLYIGGDNFDSLIMRHKVAKYYGTDVKVKSMFSDNFTGLSPLVLSHLMQWHRIPWLRRPQTLGSIKELKVCAGLRDKRLLENLERLISDNYGYLLFRAIESAKCRLSEHDDASVIFKDYGIVIEELVTRPAFEDMIQDLVVKIDTCVADTLANAGIGPEQVNAVFLTGGSSYIPLIRAIFESRLGADKIKTADAFTSVAYGLGLEASLIK</sequence>
<dbReference type="AlphaFoldDB" id="A0A328FCZ4"/>
<dbReference type="GO" id="GO:0140662">
    <property type="term" value="F:ATP-dependent protein folding chaperone"/>
    <property type="evidence" value="ECO:0007669"/>
    <property type="project" value="InterPro"/>
</dbReference>
<dbReference type="CDD" id="cd10231">
    <property type="entry name" value="ASKHA_NBD_HSP70_YegD-like"/>
    <property type="match status" value="1"/>
</dbReference>
<organism evidence="5 6">
    <name type="scientific">Desulfobacter hydrogenophilus</name>
    <dbReference type="NCBI Taxonomy" id="2291"/>
    <lineage>
        <taxon>Bacteria</taxon>
        <taxon>Pseudomonadati</taxon>
        <taxon>Thermodesulfobacteriota</taxon>
        <taxon>Desulfobacteria</taxon>
        <taxon>Desulfobacterales</taxon>
        <taxon>Desulfobacteraceae</taxon>
        <taxon>Desulfobacter</taxon>
    </lineage>
</organism>
<dbReference type="Pfam" id="PF00012">
    <property type="entry name" value="HSP70"/>
    <property type="match status" value="2"/>
</dbReference>
<dbReference type="Gene3D" id="3.30.420.40">
    <property type="match status" value="3"/>
</dbReference>
<evidence type="ECO:0000313" key="5">
    <source>
        <dbReference type="EMBL" id="RAM02564.1"/>
    </source>
</evidence>
<dbReference type="EMBL" id="CP036313">
    <property type="protein sequence ID" value="QBH11924.1"/>
    <property type="molecule type" value="Genomic_DNA"/>
</dbReference>
<evidence type="ECO:0000256" key="2">
    <source>
        <dbReference type="ARBA" id="ARBA00022741"/>
    </source>
</evidence>
<gene>
    <name evidence="5" type="ORF">DO021_07935</name>
    <name evidence="4" type="ORF">EYB58_02670</name>
</gene>
<keyword evidence="7" id="KW-1185">Reference proteome</keyword>
<keyword evidence="3" id="KW-0067">ATP-binding</keyword>
<dbReference type="EMBL" id="QLNI01000013">
    <property type="protein sequence ID" value="RAM02564.1"/>
    <property type="molecule type" value="Genomic_DNA"/>
</dbReference>
<reference evidence="5 6" key="1">
    <citation type="submission" date="2018-06" db="EMBL/GenBank/DDBJ databases">
        <title>Complete Genome Sequence of Desulfobacter hydrogenophilus (DSM3380).</title>
        <authorList>
            <person name="Marietou A."/>
            <person name="Schreiber L."/>
            <person name="Marshall I."/>
            <person name="Jorgensen B."/>
        </authorList>
    </citation>
    <scope>NUCLEOTIDE SEQUENCE [LARGE SCALE GENOMIC DNA]</scope>
    <source>
        <strain evidence="5 6">DSM 3380</strain>
    </source>
</reference>
<dbReference type="RefSeq" id="WP_111955441.1">
    <property type="nucleotide sequence ID" value="NZ_CP036313.1"/>
</dbReference>
<dbReference type="SUPFAM" id="SSF53067">
    <property type="entry name" value="Actin-like ATPase domain"/>
    <property type="match status" value="2"/>
</dbReference>
<proteinExistence type="inferred from homology"/>
<dbReference type="PANTHER" id="PTHR19375">
    <property type="entry name" value="HEAT SHOCK PROTEIN 70KDA"/>
    <property type="match status" value="1"/>
</dbReference>
<evidence type="ECO:0000256" key="1">
    <source>
        <dbReference type="ARBA" id="ARBA00007381"/>
    </source>
</evidence>
<dbReference type="GO" id="GO:0005524">
    <property type="term" value="F:ATP binding"/>
    <property type="evidence" value="ECO:0007669"/>
    <property type="project" value="UniProtKB-KW"/>
</dbReference>
<dbReference type="InterPro" id="IPR042054">
    <property type="entry name" value="YegD-like"/>
</dbReference>
<reference evidence="4 7" key="2">
    <citation type="submission" date="2019-02" db="EMBL/GenBank/DDBJ databases">
        <title>Complete genome sequence of Desulfobacter hydrogenophilus AcRS1.</title>
        <authorList>
            <person name="Marietou A."/>
            <person name="Lund M.B."/>
            <person name="Marshall I.P.G."/>
            <person name="Schreiber L."/>
            <person name="Jorgensen B."/>
        </authorList>
    </citation>
    <scope>NUCLEOTIDE SEQUENCE [LARGE SCALE GENOMIC DNA]</scope>
    <source>
        <strain evidence="4 7">AcRS1</strain>
    </source>
</reference>
<dbReference type="InterPro" id="IPR018181">
    <property type="entry name" value="Heat_shock_70_CS"/>
</dbReference>
<dbReference type="PRINTS" id="PR00301">
    <property type="entry name" value="HEATSHOCK70"/>
</dbReference>
<dbReference type="Proteomes" id="UP000293902">
    <property type="component" value="Chromosome"/>
</dbReference>
<evidence type="ECO:0000313" key="6">
    <source>
        <dbReference type="Proteomes" id="UP000248798"/>
    </source>
</evidence>
<protein>
    <submittedName>
        <fullName evidence="5">Hsp70 family protein</fullName>
    </submittedName>
</protein>
<dbReference type="Gene3D" id="3.90.640.10">
    <property type="entry name" value="Actin, Chain A, domain 4"/>
    <property type="match status" value="2"/>
</dbReference>
<dbReference type="InterPro" id="IPR043129">
    <property type="entry name" value="ATPase_NBD"/>
</dbReference>